<protein>
    <submittedName>
        <fullName evidence="1">Uncharacterized protein</fullName>
    </submittedName>
</protein>
<keyword evidence="2" id="KW-1185">Reference proteome</keyword>
<evidence type="ECO:0000313" key="1">
    <source>
        <dbReference type="EMBL" id="KWV41913.1"/>
    </source>
</evidence>
<dbReference type="RefSeq" id="WP_062375201.1">
    <property type="nucleotide sequence ID" value="NZ_LNCD01000138.1"/>
</dbReference>
<organism evidence="1 2">
    <name type="scientific">Rhizobium altiplani</name>
    <dbReference type="NCBI Taxonomy" id="1864509"/>
    <lineage>
        <taxon>Bacteria</taxon>
        <taxon>Pseudomonadati</taxon>
        <taxon>Pseudomonadota</taxon>
        <taxon>Alphaproteobacteria</taxon>
        <taxon>Hyphomicrobiales</taxon>
        <taxon>Rhizobiaceae</taxon>
        <taxon>Rhizobium/Agrobacterium group</taxon>
        <taxon>Rhizobium</taxon>
    </lineage>
</organism>
<accession>A0A109J408</accession>
<comment type="caution">
    <text evidence="1">The sequence shown here is derived from an EMBL/GenBank/DDBJ whole genome shotgun (WGS) entry which is preliminary data.</text>
</comment>
<reference evidence="1 2" key="1">
    <citation type="submission" date="2015-11" db="EMBL/GenBank/DDBJ databases">
        <title>Draft Genome Sequence of the Strain BR 10423 (Rhizobium sp.) isolated from nodules of Mimosa pudica.</title>
        <authorList>
            <person name="Barauna A.C."/>
            <person name="Zilli J.E."/>
            <person name="Simoes-Araujo J.L."/>
            <person name="Reis V.M."/>
            <person name="James E.K."/>
            <person name="Reis F.B.Jr."/>
            <person name="Rouws L.F."/>
            <person name="Passos S.R."/>
            <person name="Gois S.R."/>
        </authorList>
    </citation>
    <scope>NUCLEOTIDE SEQUENCE [LARGE SCALE GENOMIC DNA]</scope>
    <source>
        <strain evidence="1 2">BR10423</strain>
    </source>
</reference>
<name>A0A109J408_9HYPH</name>
<evidence type="ECO:0000313" key="2">
    <source>
        <dbReference type="Proteomes" id="UP000068164"/>
    </source>
</evidence>
<gene>
    <name evidence="1" type="ORF">AS026_22330</name>
</gene>
<proteinExistence type="predicted"/>
<sequence>MSARTLREEFEHLSRFVWVSWNNSGREQALLVARSFAADFPSVGTAEDFMRRAEAMRQEPGS</sequence>
<dbReference type="EMBL" id="LNCD01000138">
    <property type="protein sequence ID" value="KWV41913.1"/>
    <property type="molecule type" value="Genomic_DNA"/>
</dbReference>
<dbReference type="Proteomes" id="UP000068164">
    <property type="component" value="Unassembled WGS sequence"/>
</dbReference>
<dbReference type="AlphaFoldDB" id="A0A109J408"/>